<organism evidence="4 5">
    <name type="scientific">Caballeronia pedi</name>
    <dbReference type="NCBI Taxonomy" id="1777141"/>
    <lineage>
        <taxon>Bacteria</taxon>
        <taxon>Pseudomonadati</taxon>
        <taxon>Pseudomonadota</taxon>
        <taxon>Betaproteobacteria</taxon>
        <taxon>Burkholderiales</taxon>
        <taxon>Burkholderiaceae</taxon>
        <taxon>Caballeronia</taxon>
    </lineage>
</organism>
<evidence type="ECO:0000313" key="5">
    <source>
        <dbReference type="Proteomes" id="UP000054911"/>
    </source>
</evidence>
<dbReference type="InterPro" id="IPR035959">
    <property type="entry name" value="RutC-like_sf"/>
</dbReference>
<keyword evidence="5" id="KW-1185">Reference proteome</keyword>
<dbReference type="EMBL" id="FCOE02000024">
    <property type="protein sequence ID" value="SAK84440.1"/>
    <property type="molecule type" value="Genomic_DNA"/>
</dbReference>
<evidence type="ECO:0000256" key="1">
    <source>
        <dbReference type="PIRSR" id="PIRSR631038-1"/>
    </source>
</evidence>
<feature type="binding site" evidence="2">
    <location>
        <position position="134"/>
    </location>
    <ligand>
        <name>substrate</name>
    </ligand>
</feature>
<dbReference type="SUPFAM" id="SSF55298">
    <property type="entry name" value="YjgF-like"/>
    <property type="match status" value="1"/>
</dbReference>
<accession>A0A158CQD1</accession>
<dbReference type="STRING" id="1777141.AWB80_05638"/>
<dbReference type="AlphaFoldDB" id="A0A158CQD1"/>
<reference evidence="4" key="1">
    <citation type="submission" date="2016-01" db="EMBL/GenBank/DDBJ databases">
        <authorList>
            <person name="Peeters C."/>
        </authorList>
    </citation>
    <scope>NUCLEOTIDE SEQUENCE [LARGE SCALE GENOMIC DNA]</scope>
    <source>
        <strain evidence="4">LMG 29323</strain>
    </source>
</reference>
<name>A0A158CQD1_9BURK</name>
<feature type="binding site" evidence="2">
    <location>
        <position position="141"/>
    </location>
    <ligand>
        <name>substrate</name>
    </ligand>
</feature>
<dbReference type="Gene3D" id="3.30.1330.40">
    <property type="entry name" value="RutC-like"/>
    <property type="match status" value="1"/>
</dbReference>
<feature type="binding site" evidence="2">
    <location>
        <position position="207"/>
    </location>
    <ligand>
        <name>substrate</name>
    </ligand>
</feature>
<proteinExistence type="predicted"/>
<evidence type="ECO:0000256" key="2">
    <source>
        <dbReference type="PIRSR" id="PIRSR631038-2"/>
    </source>
</evidence>
<sequence length="324" mass="35411">MIESRFAAPDAPSGDGALARIVFGATSGRPVIEDGVPTLHLRMTDDAREGFAEIWRSAGPVRSGAFNDLVFAHDDAFLFCAGYIPSSGRYTEATRKAYADAFALVGELNFPKIFRMWNFIPHINGENGEGLEVYRDFCRGRAVAFEQDYAHASGMPAATGIGTWGNGVGFYFLACREGAVRHIENSRQTPAYEYPQRYGPKSPSFARGTLLGDTLFVSGTASILGHETMHEGDLERQWSVAISNIAHLIGADNLGAQGVDGGYTLRDLDQIKVYYRHAADLPAVTKLAQAAFHPDASIRYLQVDICRADLLVEMEGIALHRRSD</sequence>
<dbReference type="Pfam" id="PF21168">
    <property type="entry name" value="FkbO_Hyg5-like_N"/>
    <property type="match status" value="1"/>
</dbReference>
<dbReference type="CDD" id="cd06153">
    <property type="entry name" value="YjgF_YER057c_UK114_like_5"/>
    <property type="match status" value="1"/>
</dbReference>
<comment type="caution">
    <text evidence="4">The sequence shown here is derived from an EMBL/GenBank/DDBJ whole genome shotgun (WGS) entry which is preliminary data.</text>
</comment>
<feature type="active site" description="Proton acceptor" evidence="1">
    <location>
        <position position="313"/>
    </location>
</feature>
<dbReference type="OrthoDB" id="1114505at2"/>
<dbReference type="NCBIfam" id="TIGR04444">
    <property type="entry name" value="chori_FkbO_Hyg5"/>
    <property type="match status" value="1"/>
</dbReference>
<dbReference type="RefSeq" id="WP_061177983.1">
    <property type="nucleotide sequence ID" value="NZ_FCOE02000024.1"/>
</dbReference>
<gene>
    <name evidence="4" type="ORF">AWB80_05638</name>
</gene>
<dbReference type="InterPro" id="IPR049368">
    <property type="entry name" value="FkbO_Hyg5-like_N"/>
</dbReference>
<dbReference type="InterPro" id="IPR031038">
    <property type="entry name" value="Chori_FkbO_Hyg5"/>
</dbReference>
<feature type="binding site" evidence="2">
    <location>
        <position position="194"/>
    </location>
    <ligand>
        <name>substrate</name>
    </ligand>
</feature>
<dbReference type="Proteomes" id="UP000054911">
    <property type="component" value="Unassembled WGS sequence"/>
</dbReference>
<protein>
    <submittedName>
        <fullName evidence="4">Endoribonuclease L-PSP</fullName>
    </submittedName>
</protein>
<evidence type="ECO:0000313" key="4">
    <source>
        <dbReference type="EMBL" id="SAK84440.1"/>
    </source>
</evidence>
<feature type="domain" description="Chorismatase FkbO/Hyg5-like N-terminal" evidence="3">
    <location>
        <begin position="53"/>
        <end position="174"/>
    </location>
</feature>
<evidence type="ECO:0000259" key="3">
    <source>
        <dbReference type="Pfam" id="PF21168"/>
    </source>
</evidence>